<dbReference type="InterPro" id="IPR047057">
    <property type="entry name" value="MerR_fam"/>
</dbReference>
<dbReference type="GO" id="GO:0003700">
    <property type="term" value="F:DNA-binding transcription factor activity"/>
    <property type="evidence" value="ECO:0007669"/>
    <property type="project" value="InterPro"/>
</dbReference>
<dbReference type="SUPFAM" id="SSF46955">
    <property type="entry name" value="Putative DNA-binding domain"/>
    <property type="match status" value="1"/>
</dbReference>
<dbReference type="Proteomes" id="UP000292648">
    <property type="component" value="Unassembled WGS sequence"/>
</dbReference>
<dbReference type="Pfam" id="PF13411">
    <property type="entry name" value="MerR_1"/>
    <property type="match status" value="1"/>
</dbReference>
<dbReference type="PANTHER" id="PTHR30204:SF98">
    <property type="entry name" value="HTH-TYPE TRANSCRIPTIONAL REGULATOR ADHR"/>
    <property type="match status" value="1"/>
</dbReference>
<proteinExistence type="predicted"/>
<dbReference type="CDD" id="cd01109">
    <property type="entry name" value="HTH_YyaN"/>
    <property type="match status" value="1"/>
</dbReference>
<dbReference type="GO" id="GO:0003677">
    <property type="term" value="F:DNA binding"/>
    <property type="evidence" value="ECO:0007669"/>
    <property type="project" value="UniProtKB-KW"/>
</dbReference>
<name>A0A4Q9XZ26_9LACO</name>
<accession>A0A4Q9XZ26</accession>
<evidence type="ECO:0000259" key="2">
    <source>
        <dbReference type="PROSITE" id="PS50937"/>
    </source>
</evidence>
<dbReference type="EMBL" id="SEHH01000108">
    <property type="protein sequence ID" value="TBX38739.1"/>
    <property type="molecule type" value="Genomic_DNA"/>
</dbReference>
<dbReference type="PANTHER" id="PTHR30204">
    <property type="entry name" value="REDOX-CYCLING DRUG-SENSING TRANSCRIPTIONAL ACTIVATOR SOXR"/>
    <property type="match status" value="1"/>
</dbReference>
<dbReference type="Gene3D" id="1.10.1660.10">
    <property type="match status" value="1"/>
</dbReference>
<dbReference type="PRINTS" id="PR00040">
    <property type="entry name" value="HTHMERR"/>
</dbReference>
<gene>
    <name evidence="3" type="ORF">EUZ87_13050</name>
</gene>
<evidence type="ECO:0000313" key="4">
    <source>
        <dbReference type="Proteomes" id="UP000292648"/>
    </source>
</evidence>
<comment type="caution">
    <text evidence="3">The sequence shown here is derived from an EMBL/GenBank/DDBJ whole genome shotgun (WGS) entry which is preliminary data.</text>
</comment>
<dbReference type="InterPro" id="IPR000551">
    <property type="entry name" value="MerR-type_HTH_dom"/>
</dbReference>
<dbReference type="SMART" id="SM00422">
    <property type="entry name" value="HTH_MERR"/>
    <property type="match status" value="1"/>
</dbReference>
<evidence type="ECO:0000256" key="1">
    <source>
        <dbReference type="ARBA" id="ARBA00023125"/>
    </source>
</evidence>
<dbReference type="PROSITE" id="PS50937">
    <property type="entry name" value="HTH_MERR_2"/>
    <property type="match status" value="1"/>
</dbReference>
<dbReference type="InterPro" id="IPR009061">
    <property type="entry name" value="DNA-bd_dom_put_sf"/>
</dbReference>
<dbReference type="AlphaFoldDB" id="A0A4Q9XZ26"/>
<reference evidence="3 4" key="1">
    <citation type="submission" date="2019-01" db="EMBL/GenBank/DDBJ databases">
        <title>Draft genome sequence of Lactobacillus paraplantarum OSY-TC318, a Producer of the novel lantibiotic Paraplantaracin TC318.</title>
        <authorList>
            <person name="Hussein W.E."/>
            <person name="Huang E."/>
            <person name="Yousef A.E."/>
        </authorList>
    </citation>
    <scope>NUCLEOTIDE SEQUENCE [LARGE SCALE GENOMIC DNA]</scope>
    <source>
        <strain evidence="3 4">OSY-TC318</strain>
    </source>
</reference>
<keyword evidence="1" id="KW-0238">DNA-binding</keyword>
<feature type="domain" description="HTH merR-type" evidence="2">
    <location>
        <begin position="1"/>
        <end position="68"/>
    </location>
</feature>
<evidence type="ECO:0000313" key="3">
    <source>
        <dbReference type="EMBL" id="TBX38739.1"/>
    </source>
</evidence>
<protein>
    <submittedName>
        <fullName evidence="3">MerR family transcriptional regulator</fullName>
    </submittedName>
</protein>
<organism evidence="3 4">
    <name type="scientific">Lactiplantibacillus paraplantarum</name>
    <dbReference type="NCBI Taxonomy" id="60520"/>
    <lineage>
        <taxon>Bacteria</taxon>
        <taxon>Bacillati</taxon>
        <taxon>Bacillota</taxon>
        <taxon>Bacilli</taxon>
        <taxon>Lactobacillales</taxon>
        <taxon>Lactobacillaceae</taxon>
        <taxon>Lactiplantibacillus</taxon>
    </lineage>
</organism>
<sequence length="127" mass="15020">MQIGEFLRKTDLTIDTLRYYEEVGLLRPTRTTGNRRQYCAADIDWVNFLKRLKKTGMSIQHMQRYSQLRYAGNQTIPERLTLLQEQEIRLNIIMAETQGNLDFLHRKMTLYREIQAKSSSTPNPPKN</sequence>